<evidence type="ECO:0000313" key="3">
    <source>
        <dbReference type="Proteomes" id="UP001555786"/>
    </source>
</evidence>
<reference evidence="2 4" key="2">
    <citation type="submission" date="2024-09" db="EMBL/GenBank/DDBJ databases">
        <title>Description of Labrys sedimenti sp. nov., isolated from a diclofenac-degrading enrichment culture, and genome-based reclassification of Labrys portucalensis as a later heterotypic synonym of Labrys neptuniae.</title>
        <authorList>
            <person name="Tancsics A."/>
            <person name="Csepanyi A."/>
        </authorList>
    </citation>
    <scope>NUCLEOTIDE SEQUENCE [LARGE SCALE GENOMIC DNA]</scope>
    <source>
        <strain evidence="2 4">LMG 23412</strain>
    </source>
</reference>
<proteinExistence type="predicted"/>
<dbReference type="Proteomes" id="UP001555786">
    <property type="component" value="Unassembled WGS sequence"/>
</dbReference>
<evidence type="ECO:0000313" key="2">
    <source>
        <dbReference type="EMBL" id="MFC2254688.1"/>
    </source>
</evidence>
<protein>
    <submittedName>
        <fullName evidence="1">Uncharacterized protein</fullName>
    </submittedName>
</protein>
<keyword evidence="3" id="KW-1185">Reference proteome</keyword>
<comment type="caution">
    <text evidence="1">The sequence shown here is derived from an EMBL/GenBank/DDBJ whole genome shotgun (WGS) entry which is preliminary data.</text>
</comment>
<evidence type="ECO:0000313" key="4">
    <source>
        <dbReference type="Proteomes" id="UP001595190"/>
    </source>
</evidence>
<sequence length="75" mass="8202">MSSGLIEVTSDGGRYAINPDQVKYVSLDGDGTSYVSFGERHGLTLSIPYAELVTQLNDWMRREPDIMPIGLPAAE</sequence>
<dbReference type="EMBL" id="JBFNQD010000030">
    <property type="protein sequence ID" value="MEW9310572.1"/>
    <property type="molecule type" value="Genomic_DNA"/>
</dbReference>
<dbReference type="Proteomes" id="UP001595190">
    <property type="component" value="Unassembled WGS sequence"/>
</dbReference>
<accession>A0ABV3PY10</accession>
<dbReference type="EMBL" id="JBHGPK010000040">
    <property type="protein sequence ID" value="MFC2254688.1"/>
    <property type="molecule type" value="Genomic_DNA"/>
</dbReference>
<dbReference type="RefSeq" id="WP_149249230.1">
    <property type="nucleotide sequence ID" value="NZ_JAVSCS010000022.1"/>
</dbReference>
<name>A0ABV3PY10_9HYPH</name>
<organism evidence="1 3">
    <name type="scientific">Labrys neptuniae</name>
    <dbReference type="NCBI Taxonomy" id="376174"/>
    <lineage>
        <taxon>Bacteria</taxon>
        <taxon>Pseudomonadati</taxon>
        <taxon>Pseudomonadota</taxon>
        <taxon>Alphaproteobacteria</taxon>
        <taxon>Hyphomicrobiales</taxon>
        <taxon>Xanthobacteraceae</taxon>
        <taxon>Labrys</taxon>
    </lineage>
</organism>
<gene>
    <name evidence="1" type="ORF">ABXS05_33855</name>
    <name evidence="2" type="ORF">ACETRX_34100</name>
</gene>
<reference evidence="1 3" key="1">
    <citation type="submission" date="2024-07" db="EMBL/GenBank/DDBJ databases">
        <title>Description of Labrys sedimenti sp. nov., isolated from a diclofenac-degrading enrichment culture.</title>
        <authorList>
            <person name="Tancsics A."/>
            <person name="Csepanyi A."/>
        </authorList>
    </citation>
    <scope>NUCLEOTIDE SEQUENCE [LARGE SCALE GENOMIC DNA]</scope>
    <source>
        <strain evidence="1 3">LMG 23578</strain>
    </source>
</reference>
<evidence type="ECO:0000313" key="1">
    <source>
        <dbReference type="EMBL" id="MEW9310572.1"/>
    </source>
</evidence>